<dbReference type="AlphaFoldDB" id="B4SAU8"/>
<dbReference type="CDD" id="cd17930">
    <property type="entry name" value="DEXHc_cas3"/>
    <property type="match status" value="1"/>
</dbReference>
<evidence type="ECO:0000256" key="5">
    <source>
        <dbReference type="ARBA" id="ARBA00022741"/>
    </source>
</evidence>
<dbReference type="InterPro" id="IPR006483">
    <property type="entry name" value="CRISPR-assoc_Cas3_HD"/>
</dbReference>
<keyword evidence="8" id="KW-0067">ATP-binding</keyword>
<dbReference type="PANTHER" id="PTHR47962:SF5">
    <property type="entry name" value="ATP-DEPENDENT HELICASE LHR-RELATED"/>
    <property type="match status" value="1"/>
</dbReference>
<dbReference type="Pfam" id="PF22590">
    <property type="entry name" value="Cas3-like_C_2"/>
    <property type="match status" value="1"/>
</dbReference>
<dbReference type="SUPFAM" id="SSF109604">
    <property type="entry name" value="HD-domain/PDEase-like"/>
    <property type="match status" value="1"/>
</dbReference>
<dbReference type="NCBIfam" id="TIGR01596">
    <property type="entry name" value="cas3_HD"/>
    <property type="match status" value="1"/>
</dbReference>
<dbReference type="HOGENOM" id="CLU_010123_0_0_10"/>
<dbReference type="GO" id="GO:0004518">
    <property type="term" value="F:nuclease activity"/>
    <property type="evidence" value="ECO:0007669"/>
    <property type="project" value="UniProtKB-KW"/>
</dbReference>
<dbReference type="KEGG" id="pph:Ppha_1657"/>
<evidence type="ECO:0000256" key="3">
    <source>
        <dbReference type="ARBA" id="ARBA00022722"/>
    </source>
</evidence>
<dbReference type="GO" id="GO:0005524">
    <property type="term" value="F:ATP binding"/>
    <property type="evidence" value="ECO:0007669"/>
    <property type="project" value="UniProtKB-KW"/>
</dbReference>
<dbReference type="PROSITE" id="PS51643">
    <property type="entry name" value="HD_CAS3"/>
    <property type="match status" value="1"/>
</dbReference>
<evidence type="ECO:0000256" key="9">
    <source>
        <dbReference type="ARBA" id="ARBA00023118"/>
    </source>
</evidence>
<keyword evidence="9" id="KW-0051">Antiviral defense</keyword>
<feature type="domain" description="Helicase ATP-binding" evidence="10">
    <location>
        <begin position="253"/>
        <end position="432"/>
    </location>
</feature>
<dbReference type="InterPro" id="IPR011545">
    <property type="entry name" value="DEAD/DEAH_box_helicase_dom"/>
</dbReference>
<evidence type="ECO:0000313" key="13">
    <source>
        <dbReference type="Proteomes" id="UP000002724"/>
    </source>
</evidence>
<dbReference type="Pfam" id="PF00270">
    <property type="entry name" value="DEAD"/>
    <property type="match status" value="1"/>
</dbReference>
<dbReference type="PANTHER" id="PTHR47962">
    <property type="entry name" value="ATP-DEPENDENT HELICASE LHR-RELATED-RELATED"/>
    <property type="match status" value="1"/>
</dbReference>
<accession>B4SAU8</accession>
<dbReference type="PROSITE" id="PS51192">
    <property type="entry name" value="HELICASE_ATP_BIND_1"/>
    <property type="match status" value="1"/>
</dbReference>
<dbReference type="InterPro" id="IPR027417">
    <property type="entry name" value="P-loop_NTPase"/>
</dbReference>
<dbReference type="RefSeq" id="WP_012508381.1">
    <property type="nucleotide sequence ID" value="NC_011060.1"/>
</dbReference>
<evidence type="ECO:0000256" key="6">
    <source>
        <dbReference type="ARBA" id="ARBA00022801"/>
    </source>
</evidence>
<organism evidence="12 13">
    <name type="scientific">Pelodictyon phaeoclathratiforme (strain DSM 5477 / BU-1)</name>
    <dbReference type="NCBI Taxonomy" id="324925"/>
    <lineage>
        <taxon>Bacteria</taxon>
        <taxon>Pseudomonadati</taxon>
        <taxon>Chlorobiota</taxon>
        <taxon>Chlorobiia</taxon>
        <taxon>Chlorobiales</taxon>
        <taxon>Chlorobiaceae</taxon>
        <taxon>Chlorobium/Pelodictyon group</taxon>
        <taxon>Pelodictyon</taxon>
    </lineage>
</organism>
<dbReference type="GO" id="GO:0004386">
    <property type="term" value="F:helicase activity"/>
    <property type="evidence" value="ECO:0007669"/>
    <property type="project" value="UniProtKB-KW"/>
</dbReference>
<dbReference type="CDD" id="cd09641">
    <property type="entry name" value="Cas3''_I"/>
    <property type="match status" value="1"/>
</dbReference>
<dbReference type="InterPro" id="IPR054712">
    <property type="entry name" value="Cas3-like_dom"/>
</dbReference>
<dbReference type="InterPro" id="IPR038257">
    <property type="entry name" value="CRISPR-assoc_Cas3_HD_sf"/>
</dbReference>
<dbReference type="GO" id="GO:0051607">
    <property type="term" value="P:defense response to virus"/>
    <property type="evidence" value="ECO:0007669"/>
    <property type="project" value="UniProtKB-KW"/>
</dbReference>
<dbReference type="Gene3D" id="3.40.50.300">
    <property type="entry name" value="P-loop containing nucleotide triphosphate hydrolases"/>
    <property type="match status" value="2"/>
</dbReference>
<reference evidence="12 13" key="1">
    <citation type="submission" date="2008-06" db="EMBL/GenBank/DDBJ databases">
        <title>Complete sequence of Pelodictyon phaeoclathratiforme BU-1.</title>
        <authorList>
            <consortium name="US DOE Joint Genome Institute"/>
            <person name="Lucas S."/>
            <person name="Copeland A."/>
            <person name="Lapidus A."/>
            <person name="Glavina del Rio T."/>
            <person name="Dalin E."/>
            <person name="Tice H."/>
            <person name="Bruce D."/>
            <person name="Goodwin L."/>
            <person name="Pitluck S."/>
            <person name="Schmutz J."/>
            <person name="Larimer F."/>
            <person name="Land M."/>
            <person name="Hauser L."/>
            <person name="Kyrpides N."/>
            <person name="Mikhailova N."/>
            <person name="Liu Z."/>
            <person name="Li T."/>
            <person name="Zhao F."/>
            <person name="Overmann J."/>
            <person name="Bryant D.A."/>
            <person name="Richardson P."/>
        </authorList>
    </citation>
    <scope>NUCLEOTIDE SEQUENCE [LARGE SCALE GENOMIC DNA]</scope>
    <source>
        <strain evidence="13">DSM 5477 / BU-1</strain>
    </source>
</reference>
<dbReference type="GO" id="GO:0003677">
    <property type="term" value="F:DNA binding"/>
    <property type="evidence" value="ECO:0007669"/>
    <property type="project" value="TreeGrafter"/>
</dbReference>
<evidence type="ECO:0000256" key="7">
    <source>
        <dbReference type="ARBA" id="ARBA00022806"/>
    </source>
</evidence>
<dbReference type="OrthoDB" id="9810236at2"/>
<keyword evidence="5" id="KW-0547">Nucleotide-binding</keyword>
<keyword evidence="4" id="KW-0479">Metal-binding</keyword>
<dbReference type="GO" id="GO:0046872">
    <property type="term" value="F:metal ion binding"/>
    <property type="evidence" value="ECO:0007669"/>
    <property type="project" value="UniProtKB-KW"/>
</dbReference>
<dbReference type="InterPro" id="IPR052511">
    <property type="entry name" value="ATP-dep_Helicase"/>
</dbReference>
<keyword evidence="3" id="KW-0540">Nuclease</keyword>
<keyword evidence="6" id="KW-0378">Hydrolase</keyword>
<evidence type="ECO:0000259" key="11">
    <source>
        <dbReference type="PROSITE" id="PS51643"/>
    </source>
</evidence>
<dbReference type="eggNOG" id="COG1203">
    <property type="taxonomic scope" value="Bacteria"/>
</dbReference>
<keyword evidence="13" id="KW-1185">Reference proteome</keyword>
<dbReference type="NCBIfam" id="TIGR01587">
    <property type="entry name" value="cas3_core"/>
    <property type="match status" value="1"/>
</dbReference>
<dbReference type="SUPFAM" id="SSF52540">
    <property type="entry name" value="P-loop containing nucleoside triphosphate hydrolases"/>
    <property type="match status" value="1"/>
</dbReference>
<name>B4SAU8_PELPB</name>
<protein>
    <submittedName>
        <fullName evidence="12">CRISPR-associated helicase Cas3</fullName>
    </submittedName>
</protein>
<dbReference type="EMBL" id="CP001110">
    <property type="protein sequence ID" value="ACF43894.1"/>
    <property type="molecule type" value="Genomic_DNA"/>
</dbReference>
<evidence type="ECO:0000256" key="2">
    <source>
        <dbReference type="ARBA" id="ARBA00009046"/>
    </source>
</evidence>
<dbReference type="SMART" id="SM00487">
    <property type="entry name" value="DEXDc"/>
    <property type="match status" value="1"/>
</dbReference>
<dbReference type="InterPro" id="IPR006474">
    <property type="entry name" value="Helicase_Cas3_CRISPR-ass_core"/>
</dbReference>
<evidence type="ECO:0000256" key="1">
    <source>
        <dbReference type="ARBA" id="ARBA00006847"/>
    </source>
</evidence>
<dbReference type="Proteomes" id="UP000002724">
    <property type="component" value="Chromosome"/>
</dbReference>
<dbReference type="Gene3D" id="1.10.3210.30">
    <property type="match status" value="1"/>
</dbReference>
<evidence type="ECO:0000259" key="10">
    <source>
        <dbReference type="PROSITE" id="PS51192"/>
    </source>
</evidence>
<dbReference type="STRING" id="324925.Ppha_1657"/>
<evidence type="ECO:0000313" key="12">
    <source>
        <dbReference type="EMBL" id="ACF43894.1"/>
    </source>
</evidence>
<comment type="similarity">
    <text evidence="2">In the central section; belongs to the CRISPR-associated helicase Cas3 family.</text>
</comment>
<sequence>MSKIDHSSAGALQNENFWRYYAHSRPSEPSENWHLLEDHLQAVAEMAAGFARFFGAENWADIAGRWHDLGKGTLSWQAYLRHENNVTDEFSAFYSGHPVHAIVGAQELYKQSDQAGKLLAYCIAGHHGGLPNWHDDAIAALKSRLMEDFTDVDFPHSAPKLPSLLPLSKIEQNRLGFIIQFFVRMLFSCLVDADYLDTEASLSNKKSVWRSGYPALDELSERFSTNFDALRNKADSTTVVNQYREKVLNDCLKSAEFDPGLFSLTVPTGGGKTLASLAFALAHAKKYGKRRIIYVIPFTSIIEQNAQVFRDMLGDDAILEHHCNFMVDESDWKSLLASENWDAPIIVTTNVQFFNSFYASKTSYCRKLHNVADSIVIFDEVQAIPVEKLSPCMEVIKELSLNYGVSSILCTATQPAIEYSEQFQSGLQGVREIIQDVHSLFGALKRTEESFIGELSVQDVATKLSNYEQVLCIVNTRQQALDIYNALPKSDGTIHLSALMYPLHRTNKLNEIRRRLHDGEPCRVVSTQLIEAGVDVDFPCVFRVVAGIDSIAQAAGRCNRNGLHEKACQVFVFSFADLPITPFIKQAAQSAEKLFDLFKGKLTSPECVREYFYDYFWKNQQRMDSEGIVSLCQTAQSGEIQFKKLADFEIINSATIPVIIALDQNSLTMVEELKYSKYKGRILRKLQKYTVQIHSNQIKEIQKSLEVIVPGIFVLISDVLYSSNTGLKCSTPQGNAFIH</sequence>
<dbReference type="InterPro" id="IPR014001">
    <property type="entry name" value="Helicase_ATP-bd"/>
</dbReference>
<gene>
    <name evidence="12" type="ordered locus">Ppha_1657</name>
</gene>
<evidence type="ECO:0000256" key="8">
    <source>
        <dbReference type="ARBA" id="ARBA00022840"/>
    </source>
</evidence>
<keyword evidence="7" id="KW-0347">Helicase</keyword>
<evidence type="ECO:0000256" key="4">
    <source>
        <dbReference type="ARBA" id="ARBA00022723"/>
    </source>
</evidence>
<comment type="similarity">
    <text evidence="1">In the N-terminal section; belongs to the CRISPR-associated nuclease Cas3-HD family.</text>
</comment>
<feature type="domain" description="HD Cas3-type" evidence="11">
    <location>
        <begin position="29"/>
        <end position="196"/>
    </location>
</feature>
<dbReference type="GO" id="GO:0016887">
    <property type="term" value="F:ATP hydrolysis activity"/>
    <property type="evidence" value="ECO:0007669"/>
    <property type="project" value="TreeGrafter"/>
</dbReference>
<proteinExistence type="inferred from homology"/>